<proteinExistence type="predicted"/>
<sequence length="65" mass="7210">MAGLVPAIHVCFLIQDVDARDFCAKTRFALLPGHDERIKLFASHLRHPPPDRCRARRPLAHAGGA</sequence>
<dbReference type="KEGG" id="barh:WN72_03700"/>
<gene>
    <name evidence="1" type="ORF">WN72_03700</name>
</gene>
<protein>
    <submittedName>
        <fullName evidence="1">Uncharacterized protein</fullName>
    </submittedName>
</protein>
<evidence type="ECO:0000313" key="2">
    <source>
        <dbReference type="Proteomes" id="UP000594015"/>
    </source>
</evidence>
<organism evidence="1 2">
    <name type="scientific">Bradyrhizobium arachidis</name>
    <dbReference type="NCBI Taxonomy" id="858423"/>
    <lineage>
        <taxon>Bacteria</taxon>
        <taxon>Pseudomonadati</taxon>
        <taxon>Pseudomonadota</taxon>
        <taxon>Alphaproteobacteria</taxon>
        <taxon>Hyphomicrobiales</taxon>
        <taxon>Nitrobacteraceae</taxon>
        <taxon>Bradyrhizobium</taxon>
    </lineage>
</organism>
<dbReference type="AlphaFoldDB" id="A0AAE7NGE0"/>
<dbReference type="Proteomes" id="UP000594015">
    <property type="component" value="Chromosome"/>
</dbReference>
<name>A0AAE7NGE0_9BRAD</name>
<dbReference type="EMBL" id="CP030050">
    <property type="protein sequence ID" value="QOZ65654.1"/>
    <property type="molecule type" value="Genomic_DNA"/>
</dbReference>
<evidence type="ECO:0000313" key="1">
    <source>
        <dbReference type="EMBL" id="QOZ65654.1"/>
    </source>
</evidence>
<accession>A0AAE7NGE0</accession>
<reference evidence="1 2" key="1">
    <citation type="submission" date="2018-06" db="EMBL/GenBank/DDBJ databases">
        <title>Comparative genomics of Bradyrhizobium nodulating Arachidis hypogaea.</title>
        <authorList>
            <person name="Li Y."/>
        </authorList>
    </citation>
    <scope>NUCLEOTIDE SEQUENCE [LARGE SCALE GENOMIC DNA]</scope>
    <source>
        <strain evidence="1 2">CCBAU 051107</strain>
    </source>
</reference>